<dbReference type="Pfam" id="PF03407">
    <property type="entry name" value="Nucleotid_trans"/>
    <property type="match status" value="3"/>
</dbReference>
<gene>
    <name evidence="2" type="ORF">HU200_064639</name>
</gene>
<dbReference type="EMBL" id="JACEFO010002806">
    <property type="protein sequence ID" value="KAF8648595.1"/>
    <property type="molecule type" value="Genomic_DNA"/>
</dbReference>
<protein>
    <recommendedName>
        <fullName evidence="1">Nucleotide-diphospho-sugar transferase domain-containing protein</fullName>
    </recommendedName>
</protein>
<organism evidence="2 3">
    <name type="scientific">Digitaria exilis</name>
    <dbReference type="NCBI Taxonomy" id="1010633"/>
    <lineage>
        <taxon>Eukaryota</taxon>
        <taxon>Viridiplantae</taxon>
        <taxon>Streptophyta</taxon>
        <taxon>Embryophyta</taxon>
        <taxon>Tracheophyta</taxon>
        <taxon>Spermatophyta</taxon>
        <taxon>Magnoliopsida</taxon>
        <taxon>Liliopsida</taxon>
        <taxon>Poales</taxon>
        <taxon>Poaceae</taxon>
        <taxon>PACMAD clade</taxon>
        <taxon>Panicoideae</taxon>
        <taxon>Panicodae</taxon>
        <taxon>Paniceae</taxon>
        <taxon>Anthephorinae</taxon>
        <taxon>Digitaria</taxon>
    </lineage>
</organism>
<feature type="domain" description="Nucleotide-diphospho-sugar transferase" evidence="1">
    <location>
        <begin position="37"/>
        <end position="224"/>
    </location>
</feature>
<evidence type="ECO:0000313" key="3">
    <source>
        <dbReference type="Proteomes" id="UP000636709"/>
    </source>
</evidence>
<keyword evidence="3" id="KW-1185">Reference proteome</keyword>
<accession>A0A835DU95</accession>
<name>A0A835DU95_9POAL</name>
<proteinExistence type="predicted"/>
<dbReference type="InterPro" id="IPR005069">
    <property type="entry name" value="Nucl-diP-sugar_transferase"/>
</dbReference>
<dbReference type="InterPro" id="IPR044821">
    <property type="entry name" value="At1g28695/At4g15970-like"/>
</dbReference>
<comment type="caution">
    <text evidence="2">The sequence shown here is derived from an EMBL/GenBank/DDBJ whole genome shotgun (WGS) entry which is preliminary data.</text>
</comment>
<evidence type="ECO:0000313" key="2">
    <source>
        <dbReference type="EMBL" id="KAF8648595.1"/>
    </source>
</evidence>
<sequence>MEDRTVIITSVNEAWAQPGSLLDIYLDSFKNGEEIAHLLNHLIVVALDAGGFERCKAVHPHCYFLNVTSIDMSSAKAFMSQEYLELVWTKLTFQQRDCDMVLFRNPFRHFRVYADMSCSSDDFKPSRAPLDQPLNTGLYYIKSTNRTIQMMKYWRAARERFPGHHDQSVFVKIRRELVRNLQVKIEPLETVYFGGFCEYHDDPEKVCTIHACCCVGLDNKVHDLKDFAADWKNYTSLTPELRQKGGFKWTTGKNVGQQFATSASPEQPSPSYCMIARLGDMGLLSLGLLGMSHAVSFLLGSALSTALFFLLASDRLGEGPFSISCGWRIGAVLPPGDGANEVVSKGLAELLPKMAMEDRTVIITSVNEAWAQPGSLLDLFLESFKNGEDIAHLLNHLLVVALDARGFDRCKVVHPHCYLLDVTIDMSSAKPFMSPDYLEVVWIKLTFQQRDCDMVWFRNPFRHFTVYSDMSCSLDGFNPAIAPLDNPFNTGFYYIKSTNRTIEMMKYWRAARERFPGQHDQTVFISIKHELVSKLQVKIVPLETVYFGGFCEYHDDPEKICTIHACCCVGLDNKVHDLKEVAADWKNYTSLTPELRHKGGFKWTYPTRCRDSIGRASCALLLPPPRPLSHPHMGLLGFASKEASSHGVSFLLGAALPTALLFFLASDRLGDGLSNTISSSQGHGAVLPAAADPNEVERSLLDLYLDSFKNGDDIAHLLDHLIVVALDAGGFERCKVVHPHCYYLLNATSTDISSANSYMTPAYLELVWTKLTFQQQVLELGYNFLFTAR</sequence>
<feature type="domain" description="Nucleotide-diphospho-sugar transferase" evidence="1">
    <location>
        <begin position="716"/>
        <end position="787"/>
    </location>
</feature>
<dbReference type="OrthoDB" id="540503at2759"/>
<dbReference type="PANTHER" id="PTHR46038">
    <property type="entry name" value="EXPRESSED PROTEIN-RELATED"/>
    <property type="match status" value="1"/>
</dbReference>
<dbReference type="PANTHER" id="PTHR46038:SF9">
    <property type="entry name" value="OS01G0920800 PROTEIN"/>
    <property type="match status" value="1"/>
</dbReference>
<feature type="domain" description="Nucleotide-diphospho-sugar transferase" evidence="1">
    <location>
        <begin position="392"/>
        <end position="578"/>
    </location>
</feature>
<reference evidence="2" key="1">
    <citation type="submission" date="2020-07" db="EMBL/GenBank/DDBJ databases">
        <title>Genome sequence and genetic diversity analysis of an under-domesticated orphan crop, white fonio (Digitaria exilis).</title>
        <authorList>
            <person name="Bennetzen J.L."/>
            <person name="Chen S."/>
            <person name="Ma X."/>
            <person name="Wang X."/>
            <person name="Yssel A.E.J."/>
            <person name="Chaluvadi S.R."/>
            <person name="Johnson M."/>
            <person name="Gangashetty P."/>
            <person name="Hamidou F."/>
            <person name="Sanogo M.D."/>
            <person name="Zwaenepoel A."/>
            <person name="Wallace J."/>
            <person name="Van De Peer Y."/>
            <person name="Van Deynze A."/>
        </authorList>
    </citation>
    <scope>NUCLEOTIDE SEQUENCE</scope>
    <source>
        <tissue evidence="2">Leaves</tissue>
    </source>
</reference>
<dbReference type="AlphaFoldDB" id="A0A835DU95"/>
<dbReference type="Proteomes" id="UP000636709">
    <property type="component" value="Unassembled WGS sequence"/>
</dbReference>
<evidence type="ECO:0000259" key="1">
    <source>
        <dbReference type="Pfam" id="PF03407"/>
    </source>
</evidence>